<dbReference type="EMBL" id="CAJVPY010073578">
    <property type="protein sequence ID" value="CAG8829636.1"/>
    <property type="molecule type" value="Genomic_DNA"/>
</dbReference>
<sequence>AWVVGPGPASWKIGIGDLFLFVISRLRSLPQIWVTGGGMSWFLTSGI</sequence>
<organism evidence="1 2">
    <name type="scientific">Dentiscutata erythropus</name>
    <dbReference type="NCBI Taxonomy" id="1348616"/>
    <lineage>
        <taxon>Eukaryota</taxon>
        <taxon>Fungi</taxon>
        <taxon>Fungi incertae sedis</taxon>
        <taxon>Mucoromycota</taxon>
        <taxon>Glomeromycotina</taxon>
        <taxon>Glomeromycetes</taxon>
        <taxon>Diversisporales</taxon>
        <taxon>Gigasporaceae</taxon>
        <taxon>Dentiscutata</taxon>
    </lineage>
</organism>
<name>A0A9N9KH35_9GLOM</name>
<dbReference type="AlphaFoldDB" id="A0A9N9KH35"/>
<accession>A0A9N9KH35</accession>
<proteinExistence type="predicted"/>
<dbReference type="Proteomes" id="UP000789405">
    <property type="component" value="Unassembled WGS sequence"/>
</dbReference>
<protein>
    <submittedName>
        <fullName evidence="1">8018_t:CDS:1</fullName>
    </submittedName>
</protein>
<keyword evidence="2" id="KW-1185">Reference proteome</keyword>
<evidence type="ECO:0000313" key="2">
    <source>
        <dbReference type="Proteomes" id="UP000789405"/>
    </source>
</evidence>
<feature type="non-terminal residue" evidence="1">
    <location>
        <position position="47"/>
    </location>
</feature>
<comment type="caution">
    <text evidence="1">The sequence shown here is derived from an EMBL/GenBank/DDBJ whole genome shotgun (WGS) entry which is preliminary data.</text>
</comment>
<feature type="non-terminal residue" evidence="1">
    <location>
        <position position="1"/>
    </location>
</feature>
<gene>
    <name evidence="1" type="ORF">DERYTH_LOCUS28725</name>
</gene>
<evidence type="ECO:0000313" key="1">
    <source>
        <dbReference type="EMBL" id="CAG8829636.1"/>
    </source>
</evidence>
<reference evidence="1" key="1">
    <citation type="submission" date="2021-06" db="EMBL/GenBank/DDBJ databases">
        <authorList>
            <person name="Kallberg Y."/>
            <person name="Tangrot J."/>
            <person name="Rosling A."/>
        </authorList>
    </citation>
    <scope>NUCLEOTIDE SEQUENCE</scope>
    <source>
        <strain evidence="1">MA453B</strain>
    </source>
</reference>